<reference evidence="1" key="1">
    <citation type="submission" date="2015-12" db="EMBL/GenBank/DDBJ databases">
        <title>Gene expression during late stages of embryo sac development: a critical building block for successful pollen-pistil interactions.</title>
        <authorList>
            <person name="Liu Y."/>
            <person name="Joly V."/>
            <person name="Sabar M."/>
            <person name="Matton D.P."/>
        </authorList>
    </citation>
    <scope>NUCLEOTIDE SEQUENCE</scope>
</reference>
<name>A0A0V0GF48_SOLCH</name>
<dbReference type="AlphaFoldDB" id="A0A0V0GF48"/>
<sequence length="65" mass="7112">VLTGKISNSADQGIIYIQNLETKGGQTKISSRTCGRRLGNQVFVLDNGRGKKTTRENCQVCCPRV</sequence>
<proteinExistence type="predicted"/>
<evidence type="ECO:0000313" key="1">
    <source>
        <dbReference type="EMBL" id="JAP06538.1"/>
    </source>
</evidence>
<feature type="non-terminal residue" evidence="1">
    <location>
        <position position="1"/>
    </location>
</feature>
<protein>
    <submittedName>
        <fullName evidence="1">Putative ovule protein</fullName>
    </submittedName>
</protein>
<accession>A0A0V0GF48</accession>
<organism evidence="1">
    <name type="scientific">Solanum chacoense</name>
    <name type="common">Chaco potato</name>
    <dbReference type="NCBI Taxonomy" id="4108"/>
    <lineage>
        <taxon>Eukaryota</taxon>
        <taxon>Viridiplantae</taxon>
        <taxon>Streptophyta</taxon>
        <taxon>Embryophyta</taxon>
        <taxon>Tracheophyta</taxon>
        <taxon>Spermatophyta</taxon>
        <taxon>Magnoliopsida</taxon>
        <taxon>eudicotyledons</taxon>
        <taxon>Gunneridae</taxon>
        <taxon>Pentapetalae</taxon>
        <taxon>asterids</taxon>
        <taxon>lamiids</taxon>
        <taxon>Solanales</taxon>
        <taxon>Solanaceae</taxon>
        <taxon>Solanoideae</taxon>
        <taxon>Solaneae</taxon>
        <taxon>Solanum</taxon>
    </lineage>
</organism>
<dbReference type="EMBL" id="GEDG01040975">
    <property type="protein sequence ID" value="JAP06538.1"/>
    <property type="molecule type" value="Transcribed_RNA"/>
</dbReference>